<comment type="caution">
    <text evidence="3">The sequence shown here is derived from an EMBL/GenBank/DDBJ whole genome shotgun (WGS) entry which is preliminary data.</text>
</comment>
<feature type="region of interest" description="Disordered" evidence="1">
    <location>
        <begin position="1608"/>
        <end position="1627"/>
    </location>
</feature>
<dbReference type="PROSITE" id="PS50018">
    <property type="entry name" value="RAS_GTPASE_ACTIV_2"/>
    <property type="match status" value="1"/>
</dbReference>
<feature type="compositionally biased region" description="Low complexity" evidence="1">
    <location>
        <begin position="864"/>
        <end position="875"/>
    </location>
</feature>
<feature type="region of interest" description="Disordered" evidence="1">
    <location>
        <begin position="846"/>
        <end position="883"/>
    </location>
</feature>
<dbReference type="Proteomes" id="UP001651158">
    <property type="component" value="Unassembled WGS sequence"/>
</dbReference>
<gene>
    <name evidence="3" type="ORF">TcWFU_008749</name>
</gene>
<evidence type="ECO:0000313" key="4">
    <source>
        <dbReference type="Proteomes" id="UP001651158"/>
    </source>
</evidence>
<feature type="compositionally biased region" description="Basic and acidic residues" evidence="1">
    <location>
        <begin position="846"/>
        <end position="861"/>
    </location>
</feature>
<name>A0ABR4Q3U4_9CEST</name>
<evidence type="ECO:0000313" key="3">
    <source>
        <dbReference type="EMBL" id="KAL5104346.1"/>
    </source>
</evidence>
<reference evidence="3 4" key="1">
    <citation type="journal article" date="2022" name="Front. Cell. Infect. Microbiol.">
        <title>The Genomes of Two Strains of Taenia crassiceps the Animal Model for the Study of Human Cysticercosis.</title>
        <authorList>
            <person name="Bobes R.J."/>
            <person name="Estrada K."/>
            <person name="Rios-Valencia D.G."/>
            <person name="Calderon-Gallegos A."/>
            <person name="de la Torre P."/>
            <person name="Carrero J.C."/>
            <person name="Sanchez-Flores A."/>
            <person name="Laclette J.P."/>
        </authorList>
    </citation>
    <scope>NUCLEOTIDE SEQUENCE [LARGE SCALE GENOMIC DNA]</scope>
    <source>
        <strain evidence="3">WFUcys</strain>
    </source>
</reference>
<keyword evidence="4" id="KW-1185">Reference proteome</keyword>
<dbReference type="InterPro" id="IPR008936">
    <property type="entry name" value="Rho_GTPase_activation_prot"/>
</dbReference>
<dbReference type="PANTHER" id="PTHR14149:SF14">
    <property type="entry name" value="CALPONIN-HOMOLOGY (CH) DOMAIN-CONTAINING PROTEIN"/>
    <property type="match status" value="1"/>
</dbReference>
<organism evidence="3 4">
    <name type="scientific">Taenia crassiceps</name>
    <dbReference type="NCBI Taxonomy" id="6207"/>
    <lineage>
        <taxon>Eukaryota</taxon>
        <taxon>Metazoa</taxon>
        <taxon>Spiralia</taxon>
        <taxon>Lophotrochozoa</taxon>
        <taxon>Platyhelminthes</taxon>
        <taxon>Cestoda</taxon>
        <taxon>Eucestoda</taxon>
        <taxon>Cyclophyllidea</taxon>
        <taxon>Taeniidae</taxon>
        <taxon>Taenia</taxon>
    </lineage>
</organism>
<feature type="domain" description="Ras-GAP" evidence="2">
    <location>
        <begin position="945"/>
        <end position="1032"/>
    </location>
</feature>
<dbReference type="PANTHER" id="PTHR14149">
    <property type="entry name" value="RAS GTPASE-ACTIVATING PROTEIN WITH IQ MOTIF"/>
    <property type="match status" value="1"/>
</dbReference>
<sequence length="1627" mass="183539">MDSSLFTCLRDSIFHQNVHDCFRALQHPKLHLSELLEPSHKEWYFVVLENNLGKIARCLDGACGNDATLARSLKVSVKLANAYARREVLLDQSLQKINTAIQRDDPIVTMSALIEHNDNMNGIARHLVGTLSVEEIYTSVKLRTRVDLIHEELKAALREKGKHLTYEEMLTVLRVLHHVIALNEAVSIRNESKIMPILSAKDALWENVVESKGDWGAAYYCRLCSARNNKSTEIGRPSVLSHCEIQRIINEVAKSNHSPCKTSTALTMDKFEAFTSADEESTDASITYSVSPVKTCEYYLSRLNRSLAPGNEFVLWGWLQALRTTGYLSSVSAQLSSEHIDLYRRVLSTLHTKDACNVKIALKSAHKIHARALALGKALAEFNNLLHAPNGSEGLERYILKLEDKRLTSCNTALKLNVEREHIEKYVEALLQVKTSKAMGTLNKNLKTLHGRRDCHSAENYGWLVTSLAGDKEGEDDIYFYFNIKSQKLIWKPSYTTPEPTYLEPGLLSREEIERCISQVNLNVPLQQIQVLNSPKLRIAALRILQFIRKHRRRRFVKQTVIGLRRVLRCIRRFQALWRGFTLRRMLNASLALALNPTSQSACERPLVSLLRLCSSSLVPSLADNIYKFQLGCIHAAQSTADNAEQLMSLQEEIERSSELLHLAEQMHREAVASKLRRPTLCFSTTTLCGGSRVLLNNLKQSQTSPSEQISQKYSGLVFLLYAEPDYLARLLIELPSRVLWVEKKKGVLENCKPSDFALRLERIILSFYNYGKRGGGEVSLTFLITRALHMQLYASSWNDIKGMRGHFALRLAVAMTHVSHSMKGTVVQHLVPLLQDILIADAKRQEKESGSASRKPEKDVIPSLLNNSRSNGNSRKPESANAMEMAVALPREENEKRQTDVTSVSAVARALSRTPSKVANVSWLAHVGERLFYALFEEKGGVTLPSPLLRLIQEVFCLMRQVYPHQPIKDLLKFIGLHLFYRYIHSIILAPDAFTSTVTDSKKLTLTMEKPKEIQRATLAGLSRLLCLVVENKGIACNTEIADQTQALNSLIKMWHVRFKTYLLNLIGDQRRCWDPPAGRMHRLAEAWIGRLPCSQYVSTEARSITINVEESRSHENLFRYYRFNSNNSADLVLPEGTRLQLSIKAKSPKELANACLYTARALGLASIACFSFASRTCCSFHTRNPKSSCLHDLALSAKHTFQPEAKNCIFCASERVHRRPLDLIFGWTEALPPTEKSIRLLCRRTSNGLGMSGKFAIGETHRRTRFTIGQDGVIVSATPNNGEKIVWPVEAREVGASWTRAKQAMMHIFSCLAAHRDILSEELLLEKQRSVSNLQSWFSLLRSQLARATVKADARYCKCLPVCASRNDCTSVKRLQEGANTLHEFISNIQTTTGENITTLWHDLIADVARDVFHMDAACVDAEWRNISDRLAAVNCILQHRIHRSLLTLNLLQQALSHSLRPQCPLNSKFAIRCGGWLHEATANVCLTDVNFSRRMYRQHNSPQGKISGSDWCEPSFRLLGESHYSSRGNVCGVERGVGGWILSHRLLLDVQWEEPEEVEVPHLLWSLHCGESTLTLFSRQLHFNLAPFVKMLFNKFYATPAPTQLLSPASPPPPSPSTFNANHE</sequence>
<evidence type="ECO:0000259" key="2">
    <source>
        <dbReference type="PROSITE" id="PS50018"/>
    </source>
</evidence>
<dbReference type="Gene3D" id="1.10.506.10">
    <property type="entry name" value="GTPase Activation - p120gap, domain 1"/>
    <property type="match status" value="1"/>
</dbReference>
<proteinExistence type="predicted"/>
<protein>
    <recommendedName>
        <fullName evidence="2">Ras-GAP domain-containing protein</fullName>
    </recommendedName>
</protein>
<accession>A0ABR4Q3U4</accession>
<evidence type="ECO:0000256" key="1">
    <source>
        <dbReference type="SAM" id="MobiDB-lite"/>
    </source>
</evidence>
<dbReference type="EMBL" id="JAKROA010000013">
    <property type="protein sequence ID" value="KAL5104346.1"/>
    <property type="molecule type" value="Genomic_DNA"/>
</dbReference>
<dbReference type="InterPro" id="IPR001936">
    <property type="entry name" value="RasGAP_dom"/>
</dbReference>